<dbReference type="GO" id="GO:0005524">
    <property type="term" value="F:ATP binding"/>
    <property type="evidence" value="ECO:0007669"/>
    <property type="project" value="UniProtKB-UniRule"/>
</dbReference>
<reference evidence="7 8" key="1">
    <citation type="submission" date="2018-01" db="EMBL/GenBank/DDBJ databases">
        <title>Twenty Corynebacterium bovis Genomes.</title>
        <authorList>
            <person name="Gulvik C.A."/>
        </authorList>
    </citation>
    <scope>NUCLEOTIDE SEQUENCE [LARGE SCALE GENOMIC DNA]</scope>
    <source>
        <strain evidence="7 8">F6900</strain>
    </source>
</reference>
<dbReference type="PANTHER" id="PTHR22683:SF1">
    <property type="entry name" value="TYPE VII SECRETION SYSTEM PROTEIN ESSC"/>
    <property type="match status" value="1"/>
</dbReference>
<organism evidence="7 8">
    <name type="scientific">Corynebacterium bovis</name>
    <dbReference type="NCBI Taxonomy" id="36808"/>
    <lineage>
        <taxon>Bacteria</taxon>
        <taxon>Bacillati</taxon>
        <taxon>Actinomycetota</taxon>
        <taxon>Actinomycetes</taxon>
        <taxon>Mycobacteriales</taxon>
        <taxon>Corynebacteriaceae</taxon>
        <taxon>Corynebacterium</taxon>
    </lineage>
</organism>
<evidence type="ECO:0000256" key="4">
    <source>
        <dbReference type="SAM" id="MobiDB-lite"/>
    </source>
</evidence>
<dbReference type="SUPFAM" id="SSF52540">
    <property type="entry name" value="P-loop containing nucleoside triphosphate hydrolases"/>
    <property type="match status" value="3"/>
</dbReference>
<dbReference type="InterPro" id="IPR050206">
    <property type="entry name" value="FtsK/SpoIIIE/SftA"/>
</dbReference>
<feature type="transmembrane region" description="Helical" evidence="5">
    <location>
        <begin position="20"/>
        <end position="38"/>
    </location>
</feature>
<dbReference type="GO" id="GO:0003677">
    <property type="term" value="F:DNA binding"/>
    <property type="evidence" value="ECO:0007669"/>
    <property type="project" value="InterPro"/>
</dbReference>
<dbReference type="InterPro" id="IPR002543">
    <property type="entry name" value="FtsK_dom"/>
</dbReference>
<evidence type="ECO:0000313" key="7">
    <source>
        <dbReference type="EMBL" id="RRO86074.1"/>
    </source>
</evidence>
<dbReference type="RefSeq" id="WP_125207275.1">
    <property type="nucleotide sequence ID" value="NZ_JAUKFU010000038.1"/>
</dbReference>
<keyword evidence="5" id="KW-0472">Membrane</keyword>
<feature type="domain" description="FtsK" evidence="6">
    <location>
        <begin position="873"/>
        <end position="1051"/>
    </location>
</feature>
<feature type="domain" description="FtsK" evidence="6">
    <location>
        <begin position="324"/>
        <end position="518"/>
    </location>
</feature>
<dbReference type="InterPro" id="IPR003593">
    <property type="entry name" value="AAA+_ATPase"/>
</dbReference>
<keyword evidence="2 3" id="KW-0067">ATP-binding</keyword>
<dbReference type="PANTHER" id="PTHR22683">
    <property type="entry name" value="SPORULATION PROTEIN RELATED"/>
    <property type="match status" value="1"/>
</dbReference>
<feature type="binding site" evidence="3">
    <location>
        <begin position="347"/>
        <end position="354"/>
    </location>
    <ligand>
        <name>ATP</name>
        <dbReference type="ChEBI" id="CHEBI:30616"/>
    </ligand>
</feature>
<dbReference type="Proteomes" id="UP000276526">
    <property type="component" value="Unassembled WGS sequence"/>
</dbReference>
<proteinExistence type="predicted"/>
<gene>
    <name evidence="7" type="ORF">CXF48_08270</name>
</gene>
<dbReference type="InterPro" id="IPR027417">
    <property type="entry name" value="P-loop_NTPase"/>
</dbReference>
<accession>A0A426PXS2</accession>
<keyword evidence="5" id="KW-0812">Transmembrane</keyword>
<protein>
    <submittedName>
        <fullName evidence="7">Cell division protein FtsK</fullName>
    </submittedName>
</protein>
<dbReference type="Gene3D" id="3.40.50.300">
    <property type="entry name" value="P-loop containing nucleotide triphosphate hydrolases"/>
    <property type="match status" value="3"/>
</dbReference>
<keyword evidence="1 3" id="KW-0547">Nucleotide-binding</keyword>
<evidence type="ECO:0000256" key="2">
    <source>
        <dbReference type="ARBA" id="ARBA00022840"/>
    </source>
</evidence>
<dbReference type="GO" id="GO:0051301">
    <property type="term" value="P:cell division"/>
    <property type="evidence" value="ECO:0007669"/>
    <property type="project" value="UniProtKB-KW"/>
</dbReference>
<sequence>MKVKAPPSVPQEAQPFTRLVMPVVMLVAVGGMVGAMVLSGAGRSPMTFAFPLMMVGSVIASLAPRQDVDGRRRAYHRHLGEVAEEVAESRRRQRERAAAAHPDPDVLWTLTGTGTSAPAGVVRVGVAGQAPDEPLDVAATGSPEDLEPLCVASLRHLLDAAATVPGPVSVDLQDCACVVVTGPRGPGLVRAMQAQLALHDPAAVTVRGPHDRWLPHHGPLTVTFADGSAPVARGTVVHSPTPEWEEFARREGVFLDARDDGTLAVWAYGGWRDTGRADQLSDVELELVCRRRARWEDRGSLLDLPGGDLTAPVGVVVDDGPQSGRPLTLDIRESALGGIGPHGLCIGATGSGKSQFLRTVVVSFVHHHPPEELNVVLVDFKGGAAFLGLERLPHTSAVITNLSEDAVLVDRMQDALLGEMHRRQERLHAAGLSTAAEFNRRWPGEMPALLIVVDEFSELLHARPEFADVFAAVGRLGRSLRMHLLLASQRLEEGRLRGLESHLSYRIALRTFSAQEYRALIGTSAAYELPPQPGAAILAAQGHTVRFQAAYVSGPEHPRERRVVRPLGSEPEATRSTFDLVVDSLAGPCRHPVWLPPLPAELPASAVVVESEPLTAVVAREDLPFEGRQQPFTMDLRRRHWIVVGRPQSGKTTLVRAVALALSLSSPGVAVYVVDGGGALTELGRLPQVAAVAGPGLVDRVLDDVLLRMESRSPTVLLVDGLDAVGDDPRLVDIATRGLDRGTHLVVTSLRWMIRPQLRDALTGVVELAVDPAESRFRRAQAAMPDVPGRGLSPEGRQIQVVTVTAQDIGHGRRVAVARGEPDQRMRVLPTRLTRADLAGLVDVGRARGRHRTAGDPLLRLDGVPLGVGGPRLEPVTWDLGGHPHLTVVGEAGAGATTALCTVLRGLAAIGEDQPGSVRLLTGDVRRGLLGEPGYRSGAAWAAELEDVVETLAHRIPADLDGLTPTQVRERSWWDGPEIVLVVDDADHVDPALTGALVPLLPHARDIGLHVVQARRSGGMSRAAFTPFLQGLRDQSAWLLLSAPRDDGPVAGQQLGSRPPGRAVLVQDEAWQVQVAQP</sequence>
<evidence type="ECO:0000256" key="5">
    <source>
        <dbReference type="SAM" id="Phobius"/>
    </source>
</evidence>
<keyword evidence="7" id="KW-0132">Cell division</keyword>
<comment type="caution">
    <text evidence="7">The sequence shown here is derived from an EMBL/GenBank/DDBJ whole genome shotgun (WGS) entry which is preliminary data.</text>
</comment>
<feature type="binding site" evidence="3">
    <location>
        <begin position="890"/>
        <end position="897"/>
    </location>
    <ligand>
        <name>ATP</name>
        <dbReference type="ChEBI" id="CHEBI:30616"/>
    </ligand>
</feature>
<name>A0A426PXS2_9CORY</name>
<dbReference type="EMBL" id="PQNK01000013">
    <property type="protein sequence ID" value="RRO86074.1"/>
    <property type="molecule type" value="Genomic_DNA"/>
</dbReference>
<evidence type="ECO:0000256" key="3">
    <source>
        <dbReference type="PROSITE-ProRule" id="PRU00289"/>
    </source>
</evidence>
<dbReference type="AlphaFoldDB" id="A0A426PXS2"/>
<dbReference type="PROSITE" id="PS50901">
    <property type="entry name" value="FTSK"/>
    <property type="match status" value="2"/>
</dbReference>
<keyword evidence="7" id="KW-0131">Cell cycle</keyword>
<evidence type="ECO:0000259" key="6">
    <source>
        <dbReference type="PROSITE" id="PS50901"/>
    </source>
</evidence>
<keyword evidence="5" id="KW-1133">Transmembrane helix</keyword>
<feature type="region of interest" description="Disordered" evidence="4">
    <location>
        <begin position="85"/>
        <end position="106"/>
    </location>
</feature>
<evidence type="ECO:0000313" key="8">
    <source>
        <dbReference type="Proteomes" id="UP000276526"/>
    </source>
</evidence>
<evidence type="ECO:0000256" key="1">
    <source>
        <dbReference type="ARBA" id="ARBA00022741"/>
    </source>
</evidence>
<feature type="compositionally biased region" description="Basic and acidic residues" evidence="4">
    <location>
        <begin position="87"/>
        <end position="104"/>
    </location>
</feature>
<dbReference type="SMART" id="SM00382">
    <property type="entry name" value="AAA"/>
    <property type="match status" value="3"/>
</dbReference>
<dbReference type="Pfam" id="PF01580">
    <property type="entry name" value="FtsK_SpoIIIE"/>
    <property type="match status" value="2"/>
</dbReference>